<reference evidence="2 3" key="1">
    <citation type="submission" date="2018-06" db="EMBL/GenBank/DDBJ databases">
        <title>Genomic Encyclopedia of Type Strains, Phase IV (KMG-IV): sequencing the most valuable type-strain genomes for metagenomic binning, comparative biology and taxonomic classification.</title>
        <authorList>
            <person name="Goeker M."/>
        </authorList>
    </citation>
    <scope>NUCLEOTIDE SEQUENCE [LARGE SCALE GENOMIC DNA]</scope>
    <source>
        <strain evidence="2 3">DSM 45521</strain>
    </source>
</reference>
<keyword evidence="3" id="KW-1185">Reference proteome</keyword>
<dbReference type="GO" id="GO:0016810">
    <property type="term" value="F:hydrolase activity, acting on carbon-nitrogen (but not peptide) bonds"/>
    <property type="evidence" value="ECO:0007669"/>
    <property type="project" value="InterPro"/>
</dbReference>
<evidence type="ECO:0000313" key="3">
    <source>
        <dbReference type="Proteomes" id="UP000247591"/>
    </source>
</evidence>
<dbReference type="SUPFAM" id="SSF51338">
    <property type="entry name" value="Composite domain of metallo-dependent hydrolases"/>
    <property type="match status" value="1"/>
</dbReference>
<dbReference type="InterPro" id="IPR032466">
    <property type="entry name" value="Metal_Hydrolase"/>
</dbReference>
<gene>
    <name evidence="2" type="ORF">DFR67_107144</name>
</gene>
<dbReference type="Gene3D" id="3.20.20.140">
    <property type="entry name" value="Metal-dependent hydrolases"/>
    <property type="match status" value="2"/>
</dbReference>
<dbReference type="SUPFAM" id="SSF51556">
    <property type="entry name" value="Metallo-dependent hydrolases"/>
    <property type="match status" value="1"/>
</dbReference>
<dbReference type="Gene3D" id="2.30.40.10">
    <property type="entry name" value="Urease, subunit C, domain 1"/>
    <property type="match status" value="1"/>
</dbReference>
<evidence type="ECO:0000313" key="2">
    <source>
        <dbReference type="EMBL" id="PYE16900.1"/>
    </source>
</evidence>
<evidence type="ECO:0000259" key="1">
    <source>
        <dbReference type="Pfam" id="PF07969"/>
    </source>
</evidence>
<dbReference type="Gene3D" id="3.10.310.70">
    <property type="match status" value="1"/>
</dbReference>
<dbReference type="RefSeq" id="WP_245937923.1">
    <property type="nucleotide sequence ID" value="NZ_QJSP01000007.1"/>
</dbReference>
<feature type="domain" description="Amidohydrolase 3" evidence="1">
    <location>
        <begin position="49"/>
        <end position="452"/>
    </location>
</feature>
<accession>A0A318RLV4</accession>
<dbReference type="Pfam" id="PF07969">
    <property type="entry name" value="Amidohydro_3"/>
    <property type="match status" value="1"/>
</dbReference>
<protein>
    <submittedName>
        <fullName evidence="2">Putative amidohydrolase YtcJ</fullName>
    </submittedName>
</protein>
<proteinExistence type="predicted"/>
<dbReference type="PANTHER" id="PTHR22642:SF2">
    <property type="entry name" value="PROTEIN LONG AFTER FAR-RED 3"/>
    <property type="match status" value="1"/>
</dbReference>
<dbReference type="Proteomes" id="UP000247591">
    <property type="component" value="Unassembled WGS sequence"/>
</dbReference>
<dbReference type="InterPro" id="IPR011059">
    <property type="entry name" value="Metal-dep_hydrolase_composite"/>
</dbReference>
<sequence>MGSAAGRRTVRQVLIVNAQAITGEALSIRTEGDIILDVGPHVRTRTGEEVVDLAGGTVIPGLHDHHVHLRAVAAAGASVSVGPPEVADAEALRRVLRATEPRQDGWIRAVGYHDSVAGELDRRQLDDVISTVPVRVQHRSGAMWILNSAGLAALGRSDHPTGRLFREDAEVAASTVHAPVDFAPVSARLSAYGVVGVTEATPNLTADELDSFDAAVGDGRLRQRVLVLSHDTGHTHLGFGPIKRILDDDTLDLDDLTQWVERNHRKGVAVAMHCVTVVQLVVAVAALRAAGSMVGDRIEHAAMVPEEMIDDLVDLGVTVVTQPNFVAERGEQYLQDIPAADLPQLWRLASLLRAGVAVAAGTDAPFGDLDPWACMRAARDRLCASGAVLSVPERVSAHTALRLFLGEPLAPAQARVLAPGARADLTLLSEPSDVVLDELTAELVAGTVIGGVLYRNR</sequence>
<dbReference type="PANTHER" id="PTHR22642">
    <property type="entry name" value="IMIDAZOLONEPROPIONASE"/>
    <property type="match status" value="1"/>
</dbReference>
<comment type="caution">
    <text evidence="2">The sequence shown here is derived from an EMBL/GenBank/DDBJ whole genome shotgun (WGS) entry which is preliminary data.</text>
</comment>
<dbReference type="InterPro" id="IPR013108">
    <property type="entry name" value="Amidohydro_3"/>
</dbReference>
<keyword evidence="2" id="KW-0378">Hydrolase</keyword>
<name>A0A318RLV4_WILLI</name>
<dbReference type="EMBL" id="QJSP01000007">
    <property type="protein sequence ID" value="PYE16900.1"/>
    <property type="molecule type" value="Genomic_DNA"/>
</dbReference>
<organism evidence="2 3">
    <name type="scientific">Williamsia limnetica</name>
    <dbReference type="NCBI Taxonomy" id="882452"/>
    <lineage>
        <taxon>Bacteria</taxon>
        <taxon>Bacillati</taxon>
        <taxon>Actinomycetota</taxon>
        <taxon>Actinomycetes</taxon>
        <taxon>Mycobacteriales</taxon>
        <taxon>Nocardiaceae</taxon>
        <taxon>Williamsia</taxon>
    </lineage>
</organism>
<dbReference type="AlphaFoldDB" id="A0A318RLV4"/>